<protein>
    <submittedName>
        <fullName evidence="1">Uncharacterized protein</fullName>
    </submittedName>
</protein>
<reference evidence="1 2" key="1">
    <citation type="journal article" date="2015" name="Nature">
        <title>rRNA introns, odd ribosomes, and small enigmatic genomes across a large radiation of phyla.</title>
        <authorList>
            <person name="Brown C.T."/>
            <person name="Hug L.A."/>
            <person name="Thomas B.C."/>
            <person name="Sharon I."/>
            <person name="Castelle C.J."/>
            <person name="Singh A."/>
            <person name="Wilkins M.J."/>
            <person name="Williams K.H."/>
            <person name="Banfield J.F."/>
        </authorList>
    </citation>
    <scope>NUCLEOTIDE SEQUENCE [LARGE SCALE GENOMIC DNA]</scope>
</reference>
<sequence length="83" mass="9772">MYKTIQDIYQSSLFNLPELVHGFSTRRFGDMRNKKKRNAFLSALGISEESLVWQEQVHRDAIHFVVLMEWSTVIPAQETESRE</sequence>
<dbReference type="Proteomes" id="UP000034617">
    <property type="component" value="Unassembled WGS sequence"/>
</dbReference>
<dbReference type="EMBL" id="LCHM01000006">
    <property type="protein sequence ID" value="KKT38755.1"/>
    <property type="molecule type" value="Genomic_DNA"/>
</dbReference>
<evidence type="ECO:0000313" key="2">
    <source>
        <dbReference type="Proteomes" id="UP000034617"/>
    </source>
</evidence>
<comment type="caution">
    <text evidence="1">The sequence shown here is derived from an EMBL/GenBank/DDBJ whole genome shotgun (WGS) entry which is preliminary data.</text>
</comment>
<dbReference type="Gene3D" id="3.60.140.10">
    <property type="entry name" value="CNF1/YfiH-like putative cysteine hydrolases"/>
    <property type="match status" value="1"/>
</dbReference>
<dbReference type="SUPFAM" id="SSF64438">
    <property type="entry name" value="CNF1/YfiH-like putative cysteine hydrolases"/>
    <property type="match status" value="1"/>
</dbReference>
<dbReference type="AlphaFoldDB" id="A0A0G1GVU3"/>
<gene>
    <name evidence="1" type="ORF">UW22_C0006G0021</name>
</gene>
<dbReference type="InterPro" id="IPR038371">
    <property type="entry name" value="Cu_polyphenol_OxRdtase_sf"/>
</dbReference>
<evidence type="ECO:0000313" key="1">
    <source>
        <dbReference type="EMBL" id="KKT38755.1"/>
    </source>
</evidence>
<accession>A0A0G1GVU3</accession>
<dbReference type="InterPro" id="IPR011324">
    <property type="entry name" value="Cytotoxic_necrot_fac-like_cat"/>
</dbReference>
<proteinExistence type="predicted"/>
<organism evidence="1 2">
    <name type="scientific">Candidatus Gottesmanbacteria bacterium GW2011_GWB1_44_11c</name>
    <dbReference type="NCBI Taxonomy" id="1618447"/>
    <lineage>
        <taxon>Bacteria</taxon>
        <taxon>Candidatus Gottesmaniibacteriota</taxon>
    </lineage>
</organism>
<name>A0A0G1GVU3_9BACT</name>